<reference evidence="7 8" key="1">
    <citation type="submission" date="2014-04" db="EMBL/GenBank/DDBJ databases">
        <title>Genome assembly of Hyalangium minutum DSM 14724.</title>
        <authorList>
            <person name="Sharma G."/>
            <person name="Subramanian S."/>
        </authorList>
    </citation>
    <scope>NUCLEOTIDE SEQUENCE [LARGE SCALE GENOMIC DNA]</scope>
    <source>
        <strain evidence="7 8">DSM 14724</strain>
    </source>
</reference>
<comment type="subcellular location">
    <subcellularLocation>
        <location evidence="1">Membrane</location>
        <topology evidence="1">Multi-pass membrane protein</topology>
    </subcellularLocation>
</comment>
<feature type="transmembrane region" description="Helical" evidence="5">
    <location>
        <begin position="138"/>
        <end position="158"/>
    </location>
</feature>
<evidence type="ECO:0000256" key="3">
    <source>
        <dbReference type="ARBA" id="ARBA00022989"/>
    </source>
</evidence>
<feature type="transmembrane region" description="Helical" evidence="5">
    <location>
        <begin position="170"/>
        <end position="187"/>
    </location>
</feature>
<feature type="transmembrane region" description="Helical" evidence="5">
    <location>
        <begin position="94"/>
        <end position="118"/>
    </location>
</feature>
<dbReference type="InterPro" id="IPR007016">
    <property type="entry name" value="O-antigen_ligase-rel_domated"/>
</dbReference>
<accession>A0A085WJX8</accession>
<feature type="transmembrane region" description="Helical" evidence="5">
    <location>
        <begin position="199"/>
        <end position="219"/>
    </location>
</feature>
<evidence type="ECO:0000256" key="1">
    <source>
        <dbReference type="ARBA" id="ARBA00004141"/>
    </source>
</evidence>
<protein>
    <recommendedName>
        <fullName evidence="6">O-antigen ligase-related domain-containing protein</fullName>
    </recommendedName>
</protein>
<dbReference type="Pfam" id="PF04932">
    <property type="entry name" value="Wzy_C"/>
    <property type="match status" value="1"/>
</dbReference>
<dbReference type="EMBL" id="JMCB01000006">
    <property type="protein sequence ID" value="KFE67991.1"/>
    <property type="molecule type" value="Genomic_DNA"/>
</dbReference>
<evidence type="ECO:0000313" key="8">
    <source>
        <dbReference type="Proteomes" id="UP000028725"/>
    </source>
</evidence>
<dbReference type="RefSeq" id="WP_044188388.1">
    <property type="nucleotide sequence ID" value="NZ_JMCB01000006.1"/>
</dbReference>
<dbReference type="Proteomes" id="UP000028725">
    <property type="component" value="Unassembled WGS sequence"/>
</dbReference>
<feature type="transmembrane region" description="Helical" evidence="5">
    <location>
        <begin position="465"/>
        <end position="484"/>
    </location>
</feature>
<proteinExistence type="predicted"/>
<feature type="transmembrane region" description="Helical" evidence="5">
    <location>
        <begin position="53"/>
        <end position="74"/>
    </location>
</feature>
<dbReference type="NCBIfam" id="NF041870">
    <property type="entry name" value="Wzy_EPS"/>
    <property type="match status" value="1"/>
</dbReference>
<dbReference type="GO" id="GO:0016020">
    <property type="term" value="C:membrane"/>
    <property type="evidence" value="ECO:0007669"/>
    <property type="project" value="UniProtKB-SubCell"/>
</dbReference>
<dbReference type="OrthoDB" id="5489348at2"/>
<keyword evidence="3 5" id="KW-1133">Transmembrane helix</keyword>
<evidence type="ECO:0000256" key="5">
    <source>
        <dbReference type="SAM" id="Phobius"/>
    </source>
</evidence>
<sequence length="516" mass="56694">MEAFLSRTPVFLTLLAGVVLATLGLLVLFPAVAMLPVAAAILLWVLAKVPIRYPVLTLLALMLILDCAVEVPYSGKWQSPLSFPGRLLFLNLNVVTGVPGLGFTLIDLSVFGLIALYVYRQAMGLKIDEKMTPLPRPLVMALLLILATITWMYIWGVARGGDGRPAKWQLQKLLLLPMFVLLFNASIKGPEDFRILGRIIVGAAFTKAFLGAFFIVFIARPQGLYTEYATTHSDTMIYVTGLAIAMSSWTEEPNWKTFRRMVLVSAVILMGMDYNDRRIAYASFNQCLIAMFLISPWSRVKRYATRAGLLLAPVFIIYVAIGWANPVGIFSPVNTFKSMIVGEHNATGEMDYRDVENFNLISTWQNNPMLGTGYGHGFQEVIKLADISHLFEDYLYHPHNSVLGLLAFGGMVGFTGVWLFVALTVYFAVRAYHRAHPPHWRAGGLVVVSIVFAYINQCFGDMGITSWYCTILIALAVTVSGKLATLTGAWKNAGAPVPAGNAAEAFASVQDGGGRT</sequence>
<feature type="transmembrane region" description="Helical" evidence="5">
    <location>
        <begin position="309"/>
        <end position="329"/>
    </location>
</feature>
<feature type="transmembrane region" description="Helical" evidence="5">
    <location>
        <begin position="402"/>
        <end position="428"/>
    </location>
</feature>
<dbReference type="AlphaFoldDB" id="A0A085WJX8"/>
<keyword evidence="2 5" id="KW-0812">Transmembrane</keyword>
<evidence type="ECO:0000256" key="2">
    <source>
        <dbReference type="ARBA" id="ARBA00022692"/>
    </source>
</evidence>
<feature type="transmembrane region" description="Helical" evidence="5">
    <location>
        <begin position="440"/>
        <end position="459"/>
    </location>
</feature>
<keyword evidence="8" id="KW-1185">Reference proteome</keyword>
<gene>
    <name evidence="7" type="ORF">DB31_7228</name>
</gene>
<name>A0A085WJX8_9BACT</name>
<organism evidence="7 8">
    <name type="scientific">Hyalangium minutum</name>
    <dbReference type="NCBI Taxonomy" id="394096"/>
    <lineage>
        <taxon>Bacteria</taxon>
        <taxon>Pseudomonadati</taxon>
        <taxon>Myxococcota</taxon>
        <taxon>Myxococcia</taxon>
        <taxon>Myxococcales</taxon>
        <taxon>Cystobacterineae</taxon>
        <taxon>Archangiaceae</taxon>
        <taxon>Hyalangium</taxon>
    </lineage>
</organism>
<keyword evidence="4 5" id="KW-0472">Membrane</keyword>
<feature type="domain" description="O-antigen ligase-related" evidence="6">
    <location>
        <begin position="274"/>
        <end position="415"/>
    </location>
</feature>
<comment type="caution">
    <text evidence="7">The sequence shown here is derived from an EMBL/GenBank/DDBJ whole genome shotgun (WGS) entry which is preliminary data.</text>
</comment>
<evidence type="ECO:0000256" key="4">
    <source>
        <dbReference type="ARBA" id="ARBA00023136"/>
    </source>
</evidence>
<feature type="transmembrane region" description="Helical" evidence="5">
    <location>
        <begin position="279"/>
        <end position="297"/>
    </location>
</feature>
<feature type="transmembrane region" description="Helical" evidence="5">
    <location>
        <begin position="14"/>
        <end position="46"/>
    </location>
</feature>
<evidence type="ECO:0000259" key="6">
    <source>
        <dbReference type="Pfam" id="PF04932"/>
    </source>
</evidence>
<evidence type="ECO:0000313" key="7">
    <source>
        <dbReference type="EMBL" id="KFE67991.1"/>
    </source>
</evidence>
<dbReference type="STRING" id="394096.DB31_7228"/>